<dbReference type="SMART" id="SM00345">
    <property type="entry name" value="HTH_GNTR"/>
    <property type="match status" value="2"/>
</dbReference>
<evidence type="ECO:0000313" key="7">
    <source>
        <dbReference type="Proteomes" id="UP000282674"/>
    </source>
</evidence>
<feature type="domain" description="HTH gntR-type" evidence="5">
    <location>
        <begin position="110"/>
        <end position="178"/>
    </location>
</feature>
<dbReference type="RefSeq" id="WP_122194844.1">
    <property type="nucleotide sequence ID" value="NZ_JBHSKC010000025.1"/>
</dbReference>
<gene>
    <name evidence="6" type="ORF">EBO15_14195</name>
</gene>
<comment type="caution">
    <text evidence="6">The sequence shown here is derived from an EMBL/GenBank/DDBJ whole genome shotgun (WGS) entry which is preliminary data.</text>
</comment>
<dbReference type="InterPro" id="IPR036390">
    <property type="entry name" value="WH_DNA-bd_sf"/>
</dbReference>
<accession>A0A3M2M380</accession>
<evidence type="ECO:0000256" key="4">
    <source>
        <dbReference type="SAM" id="MobiDB-lite"/>
    </source>
</evidence>
<reference evidence="6 7" key="1">
    <citation type="submission" date="2018-10" db="EMBL/GenBank/DDBJ databases">
        <title>Isolation from soil.</title>
        <authorList>
            <person name="Hu J."/>
        </authorList>
    </citation>
    <scope>NUCLEOTIDE SEQUENCE [LARGE SCALE GENOMIC DNA]</scope>
    <source>
        <strain evidence="6 7">NEAU-Ht49</strain>
    </source>
</reference>
<feature type="region of interest" description="Disordered" evidence="4">
    <location>
        <begin position="1"/>
        <end position="33"/>
    </location>
</feature>
<protein>
    <submittedName>
        <fullName evidence="6">GntR family transcriptional regulator</fullName>
    </submittedName>
</protein>
<dbReference type="InterPro" id="IPR000524">
    <property type="entry name" value="Tscrpt_reg_HTH_GntR"/>
</dbReference>
<dbReference type="CDD" id="cd07377">
    <property type="entry name" value="WHTH_GntR"/>
    <property type="match status" value="2"/>
</dbReference>
<dbReference type="EMBL" id="RFFG01000021">
    <property type="protein sequence ID" value="RMI44067.1"/>
    <property type="molecule type" value="Genomic_DNA"/>
</dbReference>
<dbReference type="Proteomes" id="UP000282674">
    <property type="component" value="Unassembled WGS sequence"/>
</dbReference>
<dbReference type="PRINTS" id="PR00035">
    <property type="entry name" value="HTHGNTR"/>
</dbReference>
<evidence type="ECO:0000256" key="1">
    <source>
        <dbReference type="ARBA" id="ARBA00023015"/>
    </source>
</evidence>
<dbReference type="OrthoDB" id="3532720at2"/>
<keyword evidence="1" id="KW-0805">Transcription regulation</keyword>
<keyword evidence="7" id="KW-1185">Reference proteome</keyword>
<keyword evidence="3" id="KW-0804">Transcription</keyword>
<feature type="domain" description="HTH gntR-type" evidence="5">
    <location>
        <begin position="33"/>
        <end position="101"/>
    </location>
</feature>
<name>A0A3M2M380_9ACTN</name>
<dbReference type="InterPro" id="IPR036388">
    <property type="entry name" value="WH-like_DNA-bd_sf"/>
</dbReference>
<sequence length="181" mass="20075">MTQDTPSKWEARSSDSEPPARVQRGDGRPRTPWGTYKSIAAVLRARVLDGTYVPGARMPGEHALCAEFATTRNTLRRALEILQAEGLIEVHAGMGRFVRDSGTEERPPVRPVYQRIAADLRAQIRNGVLAPGAVLPSERELCEHYGCVRFTVRQALAELEADDLVEAKQGRGRFVTQDVPR</sequence>
<dbReference type="SUPFAM" id="SSF46785">
    <property type="entry name" value="Winged helix' DNA-binding domain"/>
    <property type="match status" value="2"/>
</dbReference>
<evidence type="ECO:0000256" key="3">
    <source>
        <dbReference type="ARBA" id="ARBA00023163"/>
    </source>
</evidence>
<dbReference type="AlphaFoldDB" id="A0A3M2M380"/>
<evidence type="ECO:0000256" key="2">
    <source>
        <dbReference type="ARBA" id="ARBA00023125"/>
    </source>
</evidence>
<evidence type="ECO:0000313" key="6">
    <source>
        <dbReference type="EMBL" id="RMI44067.1"/>
    </source>
</evidence>
<dbReference type="GO" id="GO:0003677">
    <property type="term" value="F:DNA binding"/>
    <property type="evidence" value="ECO:0007669"/>
    <property type="project" value="UniProtKB-KW"/>
</dbReference>
<organism evidence="6 7">
    <name type="scientific">Actinomadura harenae</name>
    <dbReference type="NCBI Taxonomy" id="2483351"/>
    <lineage>
        <taxon>Bacteria</taxon>
        <taxon>Bacillati</taxon>
        <taxon>Actinomycetota</taxon>
        <taxon>Actinomycetes</taxon>
        <taxon>Streptosporangiales</taxon>
        <taxon>Thermomonosporaceae</taxon>
        <taxon>Actinomadura</taxon>
    </lineage>
</organism>
<dbReference type="PROSITE" id="PS50949">
    <property type="entry name" value="HTH_GNTR"/>
    <property type="match status" value="2"/>
</dbReference>
<evidence type="ECO:0000259" key="5">
    <source>
        <dbReference type="PROSITE" id="PS50949"/>
    </source>
</evidence>
<dbReference type="GO" id="GO:0003700">
    <property type="term" value="F:DNA-binding transcription factor activity"/>
    <property type="evidence" value="ECO:0007669"/>
    <property type="project" value="InterPro"/>
</dbReference>
<proteinExistence type="predicted"/>
<dbReference type="Pfam" id="PF00392">
    <property type="entry name" value="GntR"/>
    <property type="match status" value="2"/>
</dbReference>
<dbReference type="InterPro" id="IPR050679">
    <property type="entry name" value="Bact_HTH_transcr_reg"/>
</dbReference>
<dbReference type="Gene3D" id="1.10.10.10">
    <property type="entry name" value="Winged helix-like DNA-binding domain superfamily/Winged helix DNA-binding domain"/>
    <property type="match status" value="2"/>
</dbReference>
<dbReference type="PANTHER" id="PTHR44846">
    <property type="entry name" value="MANNOSYL-D-GLYCERATE TRANSPORT/METABOLISM SYSTEM REPRESSOR MNGR-RELATED"/>
    <property type="match status" value="1"/>
</dbReference>
<keyword evidence="2" id="KW-0238">DNA-binding</keyword>